<sequence>MPEPDPRSAPARDVVFTLSRETLRDMAIRSYMRPPDRVLLTLMQSPRVRRLLVAEPFRSRVTALAKGDPVVAIPPTSRPDRYVVSARRWRREDPVSPAMLRHTYRRYDRVLRRAAEQARCERPVVVTTYPLLAGLAELEWADSVVYFARDDWATYPPLERWHPAFQDAYAEIRRRRRPVVAVSESLRRRLAPTGGSLVVHNGVDPAEWERLPPAPALTTGLPRPWCVYAGTVDDRLDVDMVARLATESTVILAGPVKDERHAAPLRALPSVVLPGHLPRPAVTGLIAAADVCLLPHRVTSLTEAMDPIKLYEYLAAGRPVLASDLTPVRGVGPRVRLLAPGDDPVAAFREVRGWPEVTEAERHRFVAANSWSARHVELLDFALGGDPERQRQRRPAARPAPPIEGHARATSARAGEAT</sequence>
<evidence type="ECO:0008006" key="4">
    <source>
        <dbReference type="Google" id="ProtNLM"/>
    </source>
</evidence>
<feature type="region of interest" description="Disordered" evidence="1">
    <location>
        <begin position="384"/>
        <end position="418"/>
    </location>
</feature>
<dbReference type="EMBL" id="MAXA01000001">
    <property type="protein sequence ID" value="OHV46747.1"/>
    <property type="molecule type" value="Genomic_DNA"/>
</dbReference>
<dbReference type="Pfam" id="PF13692">
    <property type="entry name" value="Glyco_trans_1_4"/>
    <property type="match status" value="1"/>
</dbReference>
<dbReference type="RefSeq" id="WP_071059145.1">
    <property type="nucleotide sequence ID" value="NZ_MAXA01000001.1"/>
</dbReference>
<name>A0A1S1RL10_9ACTN</name>
<protein>
    <recommendedName>
        <fullName evidence="4">Glycosyl transferase</fullName>
    </recommendedName>
</protein>
<organism evidence="2 3">
    <name type="scientific">Parafrankia soli</name>
    <dbReference type="NCBI Taxonomy" id="2599596"/>
    <lineage>
        <taxon>Bacteria</taxon>
        <taxon>Bacillati</taxon>
        <taxon>Actinomycetota</taxon>
        <taxon>Actinomycetes</taxon>
        <taxon>Frankiales</taxon>
        <taxon>Frankiaceae</taxon>
        <taxon>Parafrankia</taxon>
    </lineage>
</organism>
<keyword evidence="3" id="KW-1185">Reference proteome</keyword>
<dbReference type="AlphaFoldDB" id="A0A1S1RL10"/>
<dbReference type="Proteomes" id="UP000179769">
    <property type="component" value="Unassembled WGS sequence"/>
</dbReference>
<evidence type="ECO:0000313" key="3">
    <source>
        <dbReference type="Proteomes" id="UP000179769"/>
    </source>
</evidence>
<evidence type="ECO:0000313" key="2">
    <source>
        <dbReference type="EMBL" id="OHV46747.1"/>
    </source>
</evidence>
<evidence type="ECO:0000256" key="1">
    <source>
        <dbReference type="SAM" id="MobiDB-lite"/>
    </source>
</evidence>
<comment type="caution">
    <text evidence="2">The sequence shown here is derived from an EMBL/GenBank/DDBJ whole genome shotgun (WGS) entry which is preliminary data.</text>
</comment>
<proteinExistence type="predicted"/>
<accession>A0A1S1RL10</accession>
<dbReference type="Gene3D" id="3.40.50.2000">
    <property type="entry name" value="Glycogen Phosphorylase B"/>
    <property type="match status" value="1"/>
</dbReference>
<gene>
    <name evidence="2" type="ORF">BBK14_00210</name>
</gene>
<reference evidence="3" key="1">
    <citation type="submission" date="2016-07" db="EMBL/GenBank/DDBJ databases">
        <title>Frankia sp. NRRL B-16219 Genome sequencing.</title>
        <authorList>
            <person name="Ghodhbane-Gtari F."/>
            <person name="Swanson E."/>
            <person name="Gueddou A."/>
            <person name="Louati M."/>
            <person name="Nouioui I."/>
            <person name="Hezbri K."/>
            <person name="Abebe-Akele F."/>
            <person name="Simpson S."/>
            <person name="Morris K."/>
            <person name="Thomas K."/>
            <person name="Gtari M."/>
            <person name="Tisa L.S."/>
        </authorList>
    </citation>
    <scope>NUCLEOTIDE SEQUENCE [LARGE SCALE GENOMIC DNA]</scope>
    <source>
        <strain evidence="3">NRRL B-16219</strain>
    </source>
</reference>
<dbReference type="SUPFAM" id="SSF53756">
    <property type="entry name" value="UDP-Glycosyltransferase/glycogen phosphorylase"/>
    <property type="match status" value="1"/>
</dbReference>
<dbReference type="OrthoDB" id="9771846at2"/>